<sequence length="271" mass="30906">MTRIWYSIVFLIFTASCSGDIDRVISTDLLVEGNEIFGISLALEESLFYSFQTLDDYRKADTLSLPGCPNVMINESEKTVTLEFLSQRECPSRGSLPKTGKIHIKYLTSTNVLESTTRLEYEDYEVRGFKLEGFRDFKQIRSIVNPNRRTETFEDILIINKTGSSTRLKGSFEHNLVFTLGNLAEFTTSGSLEGRNITGRPITMQPNTTKRFETKCIYEGLILPSVGSETWQIFRNETQAVTHKLDFEKESDCSNKATITLHDGRIMVFRQ</sequence>
<dbReference type="AlphaFoldDB" id="A0A1W2H4P5"/>
<name>A0A1W2H4P5_9BACT</name>
<evidence type="ECO:0000313" key="2">
    <source>
        <dbReference type="Proteomes" id="UP000192333"/>
    </source>
</evidence>
<organism evidence="1 2">
    <name type="scientific">Aquiflexum balticum DSM 16537</name>
    <dbReference type="NCBI Taxonomy" id="758820"/>
    <lineage>
        <taxon>Bacteria</taxon>
        <taxon>Pseudomonadati</taxon>
        <taxon>Bacteroidota</taxon>
        <taxon>Cytophagia</taxon>
        <taxon>Cytophagales</taxon>
        <taxon>Cyclobacteriaceae</taxon>
        <taxon>Aquiflexum</taxon>
    </lineage>
</organism>
<dbReference type="EMBL" id="LT838813">
    <property type="protein sequence ID" value="SMD43744.1"/>
    <property type="molecule type" value="Genomic_DNA"/>
</dbReference>
<evidence type="ECO:0008006" key="3">
    <source>
        <dbReference type="Google" id="ProtNLM"/>
    </source>
</evidence>
<evidence type="ECO:0000313" key="1">
    <source>
        <dbReference type="EMBL" id="SMD43744.1"/>
    </source>
</evidence>
<accession>A0A1W2H4P5</accession>
<protein>
    <recommendedName>
        <fullName evidence="3">Lipoprotein</fullName>
    </recommendedName>
</protein>
<proteinExistence type="predicted"/>
<gene>
    <name evidence="1" type="ORF">SAMN00777080_2352</name>
</gene>
<keyword evidence="2" id="KW-1185">Reference proteome</keyword>
<dbReference type="RefSeq" id="WP_157370127.1">
    <property type="nucleotide sequence ID" value="NZ_LT838813.1"/>
</dbReference>
<dbReference type="OrthoDB" id="838897at2"/>
<reference evidence="2" key="1">
    <citation type="submission" date="2017-04" db="EMBL/GenBank/DDBJ databases">
        <authorList>
            <person name="Varghese N."/>
            <person name="Submissions S."/>
        </authorList>
    </citation>
    <scope>NUCLEOTIDE SEQUENCE [LARGE SCALE GENOMIC DNA]</scope>
    <source>
        <strain evidence="2">DSM 16537</strain>
    </source>
</reference>
<dbReference type="Proteomes" id="UP000192333">
    <property type="component" value="Chromosome I"/>
</dbReference>
<dbReference type="PROSITE" id="PS51257">
    <property type="entry name" value="PROKAR_LIPOPROTEIN"/>
    <property type="match status" value="1"/>
</dbReference>